<feature type="transmembrane region" description="Helical" evidence="1">
    <location>
        <begin position="344"/>
        <end position="362"/>
    </location>
</feature>
<proteinExistence type="predicted"/>
<sequence length="498" mass="55208">MDLWEGGSVKLEKVTAEIRPRGRWESIDLGCALVRENYGKVISAWLLTVVPLWFLIIALSQMLPFEEGRPWIAGFLCIWILPFCDRVPLFVISRRLFGEDSTFSELLRALPGMFTRRAFGTLLLGPLDLGRGLSQPVMELEGLKRKAYRERVSLLSRNGGEGASQASLICLVLVLASIVSMFFLSLSVLALFGDSVVLEEFWVDHIMGSDAAFIEAPYVWALLVLVLLAITLVEPFYVGAGFAIYINSRTVTEGWDIELAFKRMSERVSGILKNTGKTIAMLLCGGLGFGEVTEASNERLEQVMEHEDFIVHTEIVEVPVSTNSSSSSGFQSGDWGFVGPLAQFIFWAVLAAIVAGLVWLIYSNRHVFTGTKVSGLSKAEPKVSSVMGMDITPESLPDDIVAAARKAWDERKYQEAMSLLYRGAISAIVLQDDVEISDGDTELDCLRSVHSQISDERGEYFDRLTHCWMRLAYGSAVPSNEDASWLMRAWPFSKGDVA</sequence>
<feature type="transmembrane region" description="Helical" evidence="1">
    <location>
        <begin position="166"/>
        <end position="192"/>
    </location>
</feature>
<evidence type="ECO:0008006" key="4">
    <source>
        <dbReference type="Google" id="ProtNLM"/>
    </source>
</evidence>
<keyword evidence="1" id="KW-0472">Membrane</keyword>
<dbReference type="Proteomes" id="UP001597297">
    <property type="component" value="Unassembled WGS sequence"/>
</dbReference>
<accession>A0ABW5DXJ4</accession>
<comment type="caution">
    <text evidence="2">The sequence shown here is derived from an EMBL/GenBank/DDBJ whole genome shotgun (WGS) entry which is preliminary data.</text>
</comment>
<feature type="transmembrane region" description="Helical" evidence="1">
    <location>
        <begin position="271"/>
        <end position="290"/>
    </location>
</feature>
<evidence type="ECO:0000313" key="2">
    <source>
        <dbReference type="EMBL" id="MFD2274928.1"/>
    </source>
</evidence>
<keyword evidence="1" id="KW-1133">Transmembrane helix</keyword>
<evidence type="ECO:0000313" key="3">
    <source>
        <dbReference type="Proteomes" id="UP001597297"/>
    </source>
</evidence>
<keyword evidence="1" id="KW-0812">Transmembrane</keyword>
<dbReference type="EMBL" id="JBHUJC010000001">
    <property type="protein sequence ID" value="MFD2274928.1"/>
    <property type="molecule type" value="Genomic_DNA"/>
</dbReference>
<feature type="transmembrane region" description="Helical" evidence="1">
    <location>
        <begin position="44"/>
        <end position="65"/>
    </location>
</feature>
<protein>
    <recommendedName>
        <fullName evidence="4">DUF4129 domain-containing protein</fullName>
    </recommendedName>
</protein>
<keyword evidence="3" id="KW-1185">Reference proteome</keyword>
<organism evidence="2 3">
    <name type="scientific">Rubritalea spongiae</name>
    <dbReference type="NCBI Taxonomy" id="430797"/>
    <lineage>
        <taxon>Bacteria</taxon>
        <taxon>Pseudomonadati</taxon>
        <taxon>Verrucomicrobiota</taxon>
        <taxon>Verrucomicrobiia</taxon>
        <taxon>Verrucomicrobiales</taxon>
        <taxon>Rubritaleaceae</taxon>
        <taxon>Rubritalea</taxon>
    </lineage>
</organism>
<feature type="transmembrane region" description="Helical" evidence="1">
    <location>
        <begin position="71"/>
        <end position="92"/>
    </location>
</feature>
<gene>
    <name evidence="2" type="ORF">ACFSQZ_00465</name>
</gene>
<reference evidence="3" key="1">
    <citation type="journal article" date="2019" name="Int. J. Syst. Evol. Microbiol.">
        <title>The Global Catalogue of Microorganisms (GCM) 10K type strain sequencing project: providing services to taxonomists for standard genome sequencing and annotation.</title>
        <authorList>
            <consortium name="The Broad Institute Genomics Platform"/>
            <consortium name="The Broad Institute Genome Sequencing Center for Infectious Disease"/>
            <person name="Wu L."/>
            <person name="Ma J."/>
        </authorList>
    </citation>
    <scope>NUCLEOTIDE SEQUENCE [LARGE SCALE GENOMIC DNA]</scope>
    <source>
        <strain evidence="3">JCM 16545</strain>
    </source>
</reference>
<name>A0ABW5DXJ4_9BACT</name>
<evidence type="ECO:0000256" key="1">
    <source>
        <dbReference type="SAM" id="Phobius"/>
    </source>
</evidence>
<feature type="transmembrane region" description="Helical" evidence="1">
    <location>
        <begin position="218"/>
        <end position="246"/>
    </location>
</feature>